<dbReference type="AlphaFoldDB" id="A0AAW1VJJ9"/>
<dbReference type="InterPro" id="IPR004332">
    <property type="entry name" value="Transposase_MuDR"/>
</dbReference>
<protein>
    <recommendedName>
        <fullName evidence="2">Transposase MuDR plant domain-containing protein</fullName>
    </recommendedName>
</protein>
<dbReference type="Pfam" id="PF03108">
    <property type="entry name" value="DBD_Tnp_Mut"/>
    <property type="match status" value="1"/>
</dbReference>
<feature type="region of interest" description="Disordered" evidence="1">
    <location>
        <begin position="88"/>
        <end position="145"/>
    </location>
</feature>
<proteinExistence type="predicted"/>
<keyword evidence="4" id="KW-1185">Reference proteome</keyword>
<accession>A0AAW1VJJ9</accession>
<evidence type="ECO:0000259" key="2">
    <source>
        <dbReference type="Pfam" id="PF03108"/>
    </source>
</evidence>
<feature type="domain" description="Transposase MuDR plant" evidence="2">
    <location>
        <begin position="7"/>
        <end position="48"/>
    </location>
</feature>
<gene>
    <name evidence="3" type="ORF">M0R45_002259</name>
</gene>
<sequence length="164" mass="18426">MKNPHFELGQQFDNVAQFREAVRHYSVLNKQNLYFQVNNRFKVTVVCGKKQKGTVHDSTGQPPAISSLYTHQWASKDRTTLQPLTGVQSTPKLINHHSGNPDQSSEAAAPTQIKPSRGLDSLKPVTHSSHEPRLAEPPPIAEPVLLAGLHHRRLFRSHHPQSRQ</sequence>
<dbReference type="EMBL" id="JBEDUW010000333">
    <property type="protein sequence ID" value="KAK9901150.1"/>
    <property type="molecule type" value="Genomic_DNA"/>
</dbReference>
<evidence type="ECO:0000313" key="3">
    <source>
        <dbReference type="EMBL" id="KAK9901150.1"/>
    </source>
</evidence>
<organism evidence="3 4">
    <name type="scientific">Rubus argutus</name>
    <name type="common">Southern blackberry</name>
    <dbReference type="NCBI Taxonomy" id="59490"/>
    <lineage>
        <taxon>Eukaryota</taxon>
        <taxon>Viridiplantae</taxon>
        <taxon>Streptophyta</taxon>
        <taxon>Embryophyta</taxon>
        <taxon>Tracheophyta</taxon>
        <taxon>Spermatophyta</taxon>
        <taxon>Magnoliopsida</taxon>
        <taxon>eudicotyledons</taxon>
        <taxon>Gunneridae</taxon>
        <taxon>Pentapetalae</taxon>
        <taxon>rosids</taxon>
        <taxon>fabids</taxon>
        <taxon>Rosales</taxon>
        <taxon>Rosaceae</taxon>
        <taxon>Rosoideae</taxon>
        <taxon>Rosoideae incertae sedis</taxon>
        <taxon>Rubus</taxon>
    </lineage>
</organism>
<feature type="compositionally biased region" description="Polar residues" evidence="1">
    <location>
        <begin position="88"/>
        <end position="106"/>
    </location>
</feature>
<reference evidence="3 4" key="1">
    <citation type="journal article" date="2023" name="G3 (Bethesda)">
        <title>A chromosome-length genome assembly and annotation of blackberry (Rubus argutus, cv. 'Hillquist').</title>
        <authorList>
            <person name="Bruna T."/>
            <person name="Aryal R."/>
            <person name="Dudchenko O."/>
            <person name="Sargent D.J."/>
            <person name="Mead D."/>
            <person name="Buti M."/>
            <person name="Cavallini A."/>
            <person name="Hytonen T."/>
            <person name="Andres J."/>
            <person name="Pham M."/>
            <person name="Weisz D."/>
            <person name="Mascagni F."/>
            <person name="Usai G."/>
            <person name="Natali L."/>
            <person name="Bassil N."/>
            <person name="Fernandez G.E."/>
            <person name="Lomsadze A."/>
            <person name="Armour M."/>
            <person name="Olukolu B."/>
            <person name="Poorten T."/>
            <person name="Britton C."/>
            <person name="Davik J."/>
            <person name="Ashrafi H."/>
            <person name="Aiden E.L."/>
            <person name="Borodovsky M."/>
            <person name="Worthington M."/>
        </authorList>
    </citation>
    <scope>NUCLEOTIDE SEQUENCE [LARGE SCALE GENOMIC DNA]</scope>
    <source>
        <strain evidence="3">PI 553951</strain>
    </source>
</reference>
<evidence type="ECO:0000313" key="4">
    <source>
        <dbReference type="Proteomes" id="UP001457282"/>
    </source>
</evidence>
<evidence type="ECO:0000256" key="1">
    <source>
        <dbReference type="SAM" id="MobiDB-lite"/>
    </source>
</evidence>
<name>A0AAW1VJJ9_RUBAR</name>
<comment type="caution">
    <text evidence="3">The sequence shown here is derived from an EMBL/GenBank/DDBJ whole genome shotgun (WGS) entry which is preliminary data.</text>
</comment>
<dbReference type="Proteomes" id="UP001457282">
    <property type="component" value="Unassembled WGS sequence"/>
</dbReference>